<feature type="region of interest" description="Disordered" evidence="1">
    <location>
        <begin position="1"/>
        <end position="139"/>
    </location>
</feature>
<feature type="region of interest" description="Disordered" evidence="1">
    <location>
        <begin position="214"/>
        <end position="247"/>
    </location>
</feature>
<accession>A0A9P7H4G1</accession>
<comment type="caution">
    <text evidence="2">The sequence shown here is derived from an EMBL/GenBank/DDBJ whole genome shotgun (WGS) entry which is preliminary data.</text>
</comment>
<dbReference type="EMBL" id="JAGPUO010000005">
    <property type="protein sequence ID" value="KAG5662391.1"/>
    <property type="molecule type" value="Genomic_DNA"/>
</dbReference>
<evidence type="ECO:0000256" key="1">
    <source>
        <dbReference type="SAM" id="MobiDB-lite"/>
    </source>
</evidence>
<protein>
    <submittedName>
        <fullName evidence="2">Uncharacterized protein</fullName>
    </submittedName>
</protein>
<feature type="compositionally biased region" description="Basic and acidic residues" evidence="1">
    <location>
        <begin position="222"/>
        <end position="234"/>
    </location>
</feature>
<proteinExistence type="predicted"/>
<feature type="compositionally biased region" description="Low complexity" evidence="1">
    <location>
        <begin position="9"/>
        <end position="29"/>
    </location>
</feature>
<evidence type="ECO:0000313" key="3">
    <source>
        <dbReference type="Proteomes" id="UP000782241"/>
    </source>
</evidence>
<sequence>MSSKYPTDSSGALGLYSYSTLSSSPYSSGHSREPSYSNRSPIPISPYHTRESSGATRPPSIHEEAIRHRLKKHRDLRSSDEATLSSCDQQRQHHHKNHGRRGQRAYHSQNSYKRSEKRSSRYRRRSKHPKLPLEADLVPQPPANKLVAVKSAKKNKNTGNMTWRRFSQGLKIGKPKKVEPNEETPTVTMATQPRRKSKWKFWAKQELSCNYDSTITSPKTLKTRDELETKDDSGSRPSVLDWIDEEPVLHQSPTELKRLFEEG</sequence>
<feature type="compositionally biased region" description="Basic residues" evidence="1">
    <location>
        <begin position="92"/>
        <end position="104"/>
    </location>
</feature>
<dbReference type="Proteomes" id="UP000782241">
    <property type="component" value="Unassembled WGS sequence"/>
</dbReference>
<dbReference type="AlphaFoldDB" id="A0A9P7H4G1"/>
<name>A0A9P7H4G1_9HYPO</name>
<gene>
    <name evidence="2" type="ORF">KAF25_004809</name>
</gene>
<evidence type="ECO:0000313" key="2">
    <source>
        <dbReference type="EMBL" id="KAG5662391.1"/>
    </source>
</evidence>
<reference evidence="2" key="1">
    <citation type="submission" date="2021-04" db="EMBL/GenBank/DDBJ databases">
        <title>Draft genome of Fusarium avenaceum strain F156N33, isolated from an atmospheric sample in Virginia.</title>
        <authorList>
            <person name="Yang S."/>
            <person name="Vinatzer B.A."/>
            <person name="Coleman J."/>
        </authorList>
    </citation>
    <scope>NUCLEOTIDE SEQUENCE</scope>
    <source>
        <strain evidence="2">F156N33</strain>
    </source>
</reference>
<keyword evidence="3" id="KW-1185">Reference proteome</keyword>
<organism evidence="2 3">
    <name type="scientific">Fusarium avenaceum</name>
    <dbReference type="NCBI Taxonomy" id="40199"/>
    <lineage>
        <taxon>Eukaryota</taxon>
        <taxon>Fungi</taxon>
        <taxon>Dikarya</taxon>
        <taxon>Ascomycota</taxon>
        <taxon>Pezizomycotina</taxon>
        <taxon>Sordariomycetes</taxon>
        <taxon>Hypocreomycetidae</taxon>
        <taxon>Hypocreales</taxon>
        <taxon>Nectriaceae</taxon>
        <taxon>Fusarium</taxon>
        <taxon>Fusarium tricinctum species complex</taxon>
    </lineage>
</organism>
<feature type="compositionally biased region" description="Basic residues" evidence="1">
    <location>
        <begin position="120"/>
        <end position="130"/>
    </location>
</feature>